<name>A0A5P4S6Y4_VIBPH</name>
<accession>A0A5P4S6Y4</accession>
<evidence type="ECO:0008006" key="2">
    <source>
        <dbReference type="Google" id="ProtNLM"/>
    </source>
</evidence>
<evidence type="ECO:0000313" key="1">
    <source>
        <dbReference type="EMBL" id="QFC18186.1"/>
    </source>
</evidence>
<proteinExistence type="predicted"/>
<sequence length="59" mass="6332">MPVADAAAVPVVPASVAANAVDALRAIRIARAVFFIINPCISDFKTSMFGLFITYHFSF</sequence>
<dbReference type="AlphaFoldDB" id="A0A5P4S6Y4"/>
<protein>
    <recommendedName>
        <fullName evidence="2">WeiE</fullName>
    </recommendedName>
</protein>
<organism evidence="1">
    <name type="scientific">Vibrio parahaemolyticus</name>
    <dbReference type="NCBI Taxonomy" id="670"/>
    <lineage>
        <taxon>Bacteria</taxon>
        <taxon>Pseudomonadati</taxon>
        <taxon>Pseudomonadota</taxon>
        <taxon>Gammaproteobacteria</taxon>
        <taxon>Vibrionales</taxon>
        <taxon>Vibrionaceae</taxon>
        <taxon>Vibrio</taxon>
    </lineage>
</organism>
<dbReference type="EMBL" id="MK482088">
    <property type="protein sequence ID" value="QFC18186.1"/>
    <property type="molecule type" value="Genomic_DNA"/>
</dbReference>
<reference evidence="1" key="1">
    <citation type="journal article" date="2019" name="Int. J. Food Microbiol.">
        <title>Developing a novel molecular serotyping system based on capsular polysaccharide synthesis gene clusters of Vibrio parahaemolyticus.</title>
        <authorList>
            <person name="Pang Y."/>
            <person name="Guo X."/>
            <person name="Tian X."/>
            <person name="Liu F."/>
            <person name="Wang L."/>
            <person name="Wu J."/>
            <person name="Zhang S."/>
            <person name="Li S."/>
            <person name="Liu B."/>
        </authorList>
    </citation>
    <scope>NUCLEOTIDE SEQUENCE</scope>
    <source>
        <strain evidence="1">G3565</strain>
    </source>
</reference>